<protein>
    <submittedName>
        <fullName evidence="1">Uncharacterized protein</fullName>
    </submittedName>
</protein>
<comment type="caution">
    <text evidence="1">The sequence shown here is derived from an EMBL/GenBank/DDBJ whole genome shotgun (WGS) entry which is preliminary data.</text>
</comment>
<proteinExistence type="predicted"/>
<keyword evidence="2" id="KW-1185">Reference proteome</keyword>
<evidence type="ECO:0000313" key="1">
    <source>
        <dbReference type="EMBL" id="MBB5337462.1"/>
    </source>
</evidence>
<sequence>MKDEVKEQITAEIEAWEYMKNLPQEWHGFTFAKLMHEHGDMLDLYSYENAALRRSITIYYHDETKEYKLRMRTGLTEFCVIEYIYAKLNDFEDILQKRCENLLIAMAQFNAEHITSIVHDKKIMQWDYHKLVPETLEGFSLFISPDKPVRGINGSYIIFDYSDFPNQSNFIIYYNVFRDEFFGESRIFNIPEVSYAFDAHELQELIGKLELKLVSHMQSLRERINKGK</sequence>
<dbReference type="RefSeq" id="WP_183863285.1">
    <property type="nucleotide sequence ID" value="NZ_JACHFH010000050.1"/>
</dbReference>
<organism evidence="1 2">
    <name type="scientific">Pectinatus brassicae</name>
    <dbReference type="NCBI Taxonomy" id="862415"/>
    <lineage>
        <taxon>Bacteria</taxon>
        <taxon>Bacillati</taxon>
        <taxon>Bacillota</taxon>
        <taxon>Negativicutes</taxon>
        <taxon>Selenomonadales</taxon>
        <taxon>Selenomonadaceae</taxon>
        <taxon>Pectinatus</taxon>
    </lineage>
</organism>
<evidence type="ECO:0000313" key="2">
    <source>
        <dbReference type="Proteomes" id="UP000559117"/>
    </source>
</evidence>
<accession>A0A840UTK5</accession>
<dbReference type="AlphaFoldDB" id="A0A840UTK5"/>
<reference evidence="1 2" key="1">
    <citation type="submission" date="2020-08" db="EMBL/GenBank/DDBJ databases">
        <title>Genomic Encyclopedia of Type Strains, Phase IV (KMG-IV): sequencing the most valuable type-strain genomes for metagenomic binning, comparative biology and taxonomic classification.</title>
        <authorList>
            <person name="Goeker M."/>
        </authorList>
    </citation>
    <scope>NUCLEOTIDE SEQUENCE [LARGE SCALE GENOMIC DNA]</scope>
    <source>
        <strain evidence="1 2">DSM 24661</strain>
    </source>
</reference>
<dbReference type="Proteomes" id="UP000559117">
    <property type="component" value="Unassembled WGS sequence"/>
</dbReference>
<name>A0A840UTK5_9FIRM</name>
<gene>
    <name evidence="1" type="ORF">HNR32_002624</name>
</gene>
<dbReference type="EMBL" id="JACHFH010000050">
    <property type="protein sequence ID" value="MBB5337462.1"/>
    <property type="molecule type" value="Genomic_DNA"/>
</dbReference>